<dbReference type="PROSITE" id="PS50157">
    <property type="entry name" value="ZINC_FINGER_C2H2_2"/>
    <property type="match status" value="1"/>
</dbReference>
<evidence type="ECO:0000259" key="2">
    <source>
        <dbReference type="PROSITE" id="PS50157"/>
    </source>
</evidence>
<keyword evidence="1" id="KW-0863">Zinc-finger</keyword>
<gene>
    <name evidence="3" type="ORF">MEDL_30914</name>
</gene>
<feature type="domain" description="C2H2-type" evidence="2">
    <location>
        <begin position="590"/>
        <end position="618"/>
    </location>
</feature>
<evidence type="ECO:0000256" key="1">
    <source>
        <dbReference type="PROSITE-ProRule" id="PRU00042"/>
    </source>
</evidence>
<reference evidence="3" key="1">
    <citation type="submission" date="2021-03" db="EMBL/GenBank/DDBJ databases">
        <authorList>
            <person name="Bekaert M."/>
        </authorList>
    </citation>
    <scope>NUCLEOTIDE SEQUENCE</scope>
</reference>
<comment type="caution">
    <text evidence="3">The sequence shown here is derived from an EMBL/GenBank/DDBJ whole genome shotgun (WGS) entry which is preliminary data.</text>
</comment>
<dbReference type="GO" id="GO:0008270">
    <property type="term" value="F:zinc ion binding"/>
    <property type="evidence" value="ECO:0007669"/>
    <property type="project" value="UniProtKB-KW"/>
</dbReference>
<keyword evidence="4" id="KW-1185">Reference proteome</keyword>
<protein>
    <recommendedName>
        <fullName evidence="2">C2H2-type domain-containing protein</fullName>
    </recommendedName>
</protein>
<organism evidence="3 4">
    <name type="scientific">Mytilus edulis</name>
    <name type="common">Blue mussel</name>
    <dbReference type="NCBI Taxonomy" id="6550"/>
    <lineage>
        <taxon>Eukaryota</taxon>
        <taxon>Metazoa</taxon>
        <taxon>Spiralia</taxon>
        <taxon>Lophotrochozoa</taxon>
        <taxon>Mollusca</taxon>
        <taxon>Bivalvia</taxon>
        <taxon>Autobranchia</taxon>
        <taxon>Pteriomorphia</taxon>
        <taxon>Mytilida</taxon>
        <taxon>Mytiloidea</taxon>
        <taxon>Mytilidae</taxon>
        <taxon>Mytilinae</taxon>
        <taxon>Mytilus</taxon>
    </lineage>
</organism>
<dbReference type="EMBL" id="CAJPWZ010001513">
    <property type="protein sequence ID" value="CAG2217221.1"/>
    <property type="molecule type" value="Genomic_DNA"/>
</dbReference>
<dbReference type="InterPro" id="IPR013087">
    <property type="entry name" value="Znf_C2H2_type"/>
</dbReference>
<dbReference type="Proteomes" id="UP000683360">
    <property type="component" value="Unassembled WGS sequence"/>
</dbReference>
<sequence>MMVFYIYTAATRKRAFNLVAQAYDSINVDLACHQVKQHKNKHDSDKLSPCAGVDPVLVSEQQLSVPDRLRVFPRDLILADIYPILSRSSGINIGNYAVHGRTGELLQLITLIYCIGANVNRELLQKFINSRKITLEQFINDHQHEIYHFVCNDKCCQCKTKPIPLNDSGVISRRQMQIVFEYPSNDRLENHKKERTGHLCCLKAIKNVELKDLDFTLIKFFLVNFCHQIFWDCLLENVEQTFSEFLEANVHKVYHLSRDGICCCRCNVDRDIPKKRINETQFEIIYEKVRLPCQLFCSCQYGIQSGLTLSLMIQLHKDLTTKLTRYFCSCRKSLENIYNNRNKIAHPPESSINNDTFSDIWNETATNILQIAKALNKQEQYDSQLTKLRDEPTNKDSLITLLLNLRKTSDHETSNTLQNISSKTDSIETKIADLFALFKDKQIAKDNTENSENGCTRSILDRLQDIAIAVCKDSTTGNNPEYLREMEVILSVEIRNTRKSSKLGQDEAIEDSTYGQCKTNCTKLDELCKHQDKKQLKATECNSSEKITYKIKAAEVGQSWKRKAMEMFQSDPDYFDADSLDTKGDDSVYLKCGRCGQVFHNINSFILHKKNVYDFERKEEVEMTKALQWYTFAILFSLKLL</sequence>
<evidence type="ECO:0000313" key="4">
    <source>
        <dbReference type="Proteomes" id="UP000683360"/>
    </source>
</evidence>
<accession>A0A8S3SCJ4</accession>
<name>A0A8S3SCJ4_MYTED</name>
<proteinExistence type="predicted"/>
<keyword evidence="1" id="KW-0862">Zinc</keyword>
<dbReference type="AlphaFoldDB" id="A0A8S3SCJ4"/>
<keyword evidence="1" id="KW-0479">Metal-binding</keyword>
<evidence type="ECO:0000313" key="3">
    <source>
        <dbReference type="EMBL" id="CAG2217221.1"/>
    </source>
</evidence>